<dbReference type="OrthoDB" id="3818951at2"/>
<keyword evidence="2" id="KW-1185">Reference proteome</keyword>
<dbReference type="Proteomes" id="UP000199413">
    <property type="component" value="Unassembled WGS sequence"/>
</dbReference>
<organism evidence="1 2">
    <name type="scientific">Micromonospora rhizosphaerae</name>
    <dbReference type="NCBI Taxonomy" id="568872"/>
    <lineage>
        <taxon>Bacteria</taxon>
        <taxon>Bacillati</taxon>
        <taxon>Actinomycetota</taxon>
        <taxon>Actinomycetes</taxon>
        <taxon>Micromonosporales</taxon>
        <taxon>Micromonosporaceae</taxon>
        <taxon>Micromonospora</taxon>
    </lineage>
</organism>
<reference evidence="2" key="1">
    <citation type="submission" date="2016-06" db="EMBL/GenBank/DDBJ databases">
        <authorList>
            <person name="Varghese N."/>
            <person name="Submissions Spin"/>
        </authorList>
    </citation>
    <scope>NUCLEOTIDE SEQUENCE [LARGE SCALE GENOMIC DNA]</scope>
    <source>
        <strain evidence="2">DSM 45431</strain>
    </source>
</reference>
<evidence type="ECO:0000313" key="1">
    <source>
        <dbReference type="EMBL" id="SCL26918.1"/>
    </source>
</evidence>
<sequence length="182" mass="20290">MNERDTAVWWAKVRSGGPQRASAGSPSPAGMRRLIEADAQSVWLLPNIPSSAGPQVLAEYRQQAVTLQDAAGTLRVLASCLRCCWPDPGTDPWPGQPADLARVDRVLEQLTPGRDQRSRQRLLTAALRRLEAARWVLQTAGRVRLGPRVATWGPLELSTVRELWRMIPDPDSDMRPQRQEAR</sequence>
<gene>
    <name evidence="1" type="ORF">GA0070624_3397</name>
</gene>
<protein>
    <submittedName>
        <fullName evidence="1">Uncharacterized protein</fullName>
    </submittedName>
</protein>
<name>A0A1C6SBP0_9ACTN</name>
<accession>A0A1C6SBP0</accession>
<dbReference type="EMBL" id="FMHV01000002">
    <property type="protein sequence ID" value="SCL26918.1"/>
    <property type="molecule type" value="Genomic_DNA"/>
</dbReference>
<evidence type="ECO:0000313" key="2">
    <source>
        <dbReference type="Proteomes" id="UP000199413"/>
    </source>
</evidence>
<proteinExistence type="predicted"/>
<dbReference type="STRING" id="568872.GA0070624_3397"/>
<dbReference type="AlphaFoldDB" id="A0A1C6SBP0"/>